<name>A0A0W8FBA2_9ZZZZ</name>
<evidence type="ECO:0008006" key="2">
    <source>
        <dbReference type="Google" id="ProtNLM"/>
    </source>
</evidence>
<proteinExistence type="predicted"/>
<dbReference type="InterPro" id="IPR018645">
    <property type="entry name" value="OapC-like"/>
</dbReference>
<dbReference type="Pfam" id="PF09845">
    <property type="entry name" value="OapC"/>
    <property type="match status" value="1"/>
</dbReference>
<reference evidence="1" key="1">
    <citation type="journal article" date="2015" name="Proc. Natl. Acad. Sci. U.S.A.">
        <title>Networks of energetic and metabolic interactions define dynamics in microbial communities.</title>
        <authorList>
            <person name="Embree M."/>
            <person name="Liu J.K."/>
            <person name="Al-Bassam M.M."/>
            <person name="Zengler K."/>
        </authorList>
    </citation>
    <scope>NUCLEOTIDE SEQUENCE</scope>
</reference>
<comment type="caution">
    <text evidence="1">The sequence shown here is derived from an EMBL/GenBank/DDBJ whole genome shotgun (WGS) entry which is preliminary data.</text>
</comment>
<organism evidence="1">
    <name type="scientific">hydrocarbon metagenome</name>
    <dbReference type="NCBI Taxonomy" id="938273"/>
    <lineage>
        <taxon>unclassified sequences</taxon>
        <taxon>metagenomes</taxon>
        <taxon>ecological metagenomes</taxon>
    </lineage>
</organism>
<dbReference type="EMBL" id="LNQE01001396">
    <property type="protein sequence ID" value="KUG18157.1"/>
    <property type="molecule type" value="Genomic_DNA"/>
</dbReference>
<evidence type="ECO:0000313" key="1">
    <source>
        <dbReference type="EMBL" id="KUG18157.1"/>
    </source>
</evidence>
<dbReference type="AlphaFoldDB" id="A0A0W8FBA2"/>
<sequence length="138" mass="15661">MPHICTRCNSVFESGEDILKGCPSCGWKKFMFVRKMPQGGDISSVSQDRIISRAMGVRMPPKKREKPLAIDRDEPSIREFGDGEKLEGEKLESIKITAPGTYELNLPSLFEREELIMAVKEGTYFIDLTSVFRKSKKD</sequence>
<accession>A0A0W8FBA2</accession>
<protein>
    <recommendedName>
        <fullName evidence="2">Zn-ribbon containing protein</fullName>
    </recommendedName>
</protein>
<gene>
    <name evidence="1" type="ORF">ASZ90_012128</name>
</gene>